<sequence length="242" mass="27381">MNDIRSIIKSNEILRLFINKKRPLRIKEIIQELEIPQSTAYRIIKTHVNQGIIESLGDGLYKPGWVIQALYEPVYPQNSKLTKITRPLLEEAVEKLGETIILTTLRGSSVLVLDTVESSQNLRFSFYKNEVFLPYFGASSKVLIAFAEQNYRNDLIELSEDIDKGIFSKDLENIRNKGHAISKSEVDVGAIGIGVPIIVKKKLIGGLSVAAPEFRIDDLKKTEIISYLKNMTKEIAFLMQND</sequence>
<feature type="domain" description="IclR-ED" evidence="3">
    <location>
        <begin position="67"/>
        <end position="241"/>
    </location>
</feature>
<feature type="domain" description="HTH iclR-type" evidence="2">
    <location>
        <begin position="4"/>
        <end position="65"/>
    </location>
</feature>
<dbReference type="Pfam" id="PF01614">
    <property type="entry name" value="IclR_C"/>
    <property type="match status" value="1"/>
</dbReference>
<dbReference type="InterPro" id="IPR050707">
    <property type="entry name" value="HTH_MetabolicPath_Reg"/>
</dbReference>
<dbReference type="Proteomes" id="UP000770161">
    <property type="component" value="Unassembled WGS sequence"/>
</dbReference>
<dbReference type="Pfam" id="PF09339">
    <property type="entry name" value="HTH_IclR"/>
    <property type="match status" value="1"/>
</dbReference>
<gene>
    <name evidence="4" type="ORF">KQ656_05930</name>
</gene>
<dbReference type="RefSeq" id="WP_216683485.1">
    <property type="nucleotide sequence ID" value="NZ_JAHLZN010000007.1"/>
</dbReference>
<dbReference type="SMART" id="SM00346">
    <property type="entry name" value="HTH_ICLR"/>
    <property type="match status" value="1"/>
</dbReference>
<protein>
    <submittedName>
        <fullName evidence="4">Helix-turn-helix domain-containing protein</fullName>
    </submittedName>
</protein>
<dbReference type="InterPro" id="IPR014757">
    <property type="entry name" value="Tscrpt_reg_IclR_C"/>
</dbReference>
<organism evidence="4 5">
    <name type="scientific">Mammaliicoccus lentus</name>
    <name type="common">Staphylococcus lentus</name>
    <dbReference type="NCBI Taxonomy" id="42858"/>
    <lineage>
        <taxon>Bacteria</taxon>
        <taxon>Bacillati</taxon>
        <taxon>Bacillota</taxon>
        <taxon>Bacilli</taxon>
        <taxon>Bacillales</taxon>
        <taxon>Staphylococcaceae</taxon>
        <taxon>Mammaliicoccus</taxon>
    </lineage>
</organism>
<dbReference type="PROSITE" id="PS51077">
    <property type="entry name" value="HTH_ICLR"/>
    <property type="match status" value="1"/>
</dbReference>
<dbReference type="EMBL" id="JAHLZN010000007">
    <property type="protein sequence ID" value="MBU6113487.1"/>
    <property type="molecule type" value="Genomic_DNA"/>
</dbReference>
<keyword evidence="1" id="KW-0238">DNA-binding</keyword>
<keyword evidence="5" id="KW-1185">Reference proteome</keyword>
<dbReference type="PANTHER" id="PTHR30136:SF24">
    <property type="entry name" value="HTH-TYPE TRANSCRIPTIONAL REPRESSOR ALLR"/>
    <property type="match status" value="1"/>
</dbReference>
<proteinExistence type="predicted"/>
<evidence type="ECO:0000256" key="1">
    <source>
        <dbReference type="ARBA" id="ARBA00023125"/>
    </source>
</evidence>
<name>A0ABS6GVK6_MAMLE</name>
<dbReference type="PROSITE" id="PS51078">
    <property type="entry name" value="ICLR_ED"/>
    <property type="match status" value="1"/>
</dbReference>
<evidence type="ECO:0000313" key="4">
    <source>
        <dbReference type="EMBL" id="MBU6113487.1"/>
    </source>
</evidence>
<evidence type="ECO:0000313" key="5">
    <source>
        <dbReference type="Proteomes" id="UP000770161"/>
    </source>
</evidence>
<dbReference type="PANTHER" id="PTHR30136">
    <property type="entry name" value="HELIX-TURN-HELIX TRANSCRIPTIONAL REGULATOR, ICLR FAMILY"/>
    <property type="match status" value="1"/>
</dbReference>
<accession>A0ABS6GVK6</accession>
<comment type="caution">
    <text evidence="4">The sequence shown here is derived from an EMBL/GenBank/DDBJ whole genome shotgun (WGS) entry which is preliminary data.</text>
</comment>
<reference evidence="4 5" key="1">
    <citation type="submission" date="2021-06" db="EMBL/GenBank/DDBJ databases">
        <title>Staphylococcus lentus K169 genome sequencing.</title>
        <authorList>
            <person name="Sundareshan S."/>
            <person name="Akhila D.S."/>
            <person name="Prachi D."/>
            <person name="Sivakumar R."/>
            <person name="Rajendhran J."/>
            <person name="Isloor S."/>
            <person name="Hegde N.R."/>
        </authorList>
    </citation>
    <scope>NUCLEOTIDE SEQUENCE [LARGE SCALE GENOMIC DNA]</scope>
    <source>
        <strain evidence="4 5">K169</strain>
    </source>
</reference>
<evidence type="ECO:0000259" key="3">
    <source>
        <dbReference type="PROSITE" id="PS51078"/>
    </source>
</evidence>
<dbReference type="InterPro" id="IPR005471">
    <property type="entry name" value="Tscrpt_reg_IclR_N"/>
</dbReference>
<evidence type="ECO:0000259" key="2">
    <source>
        <dbReference type="PROSITE" id="PS51077"/>
    </source>
</evidence>